<proteinExistence type="predicted"/>
<dbReference type="EMBL" id="CM042017">
    <property type="protein sequence ID" value="KAI3690886.1"/>
    <property type="molecule type" value="Genomic_DNA"/>
</dbReference>
<accession>A0ACB8Z095</accession>
<evidence type="ECO:0000313" key="2">
    <source>
        <dbReference type="Proteomes" id="UP001055811"/>
    </source>
</evidence>
<keyword evidence="2" id="KW-1185">Reference proteome</keyword>
<protein>
    <submittedName>
        <fullName evidence="1">Uncharacterized protein</fullName>
    </submittedName>
</protein>
<comment type="caution">
    <text evidence="1">The sequence shown here is derived from an EMBL/GenBank/DDBJ whole genome shotgun (WGS) entry which is preliminary data.</text>
</comment>
<reference evidence="1 2" key="2">
    <citation type="journal article" date="2022" name="Mol. Ecol. Resour.">
        <title>The genomes of chicory, endive, great burdock and yacon provide insights into Asteraceae paleo-polyploidization history and plant inulin production.</title>
        <authorList>
            <person name="Fan W."/>
            <person name="Wang S."/>
            <person name="Wang H."/>
            <person name="Wang A."/>
            <person name="Jiang F."/>
            <person name="Liu H."/>
            <person name="Zhao H."/>
            <person name="Xu D."/>
            <person name="Zhang Y."/>
        </authorList>
    </citation>
    <scope>NUCLEOTIDE SEQUENCE [LARGE SCALE GENOMIC DNA]</scope>
    <source>
        <strain evidence="2">cv. Punajuju</strain>
        <tissue evidence="1">Leaves</tissue>
    </source>
</reference>
<organism evidence="1 2">
    <name type="scientific">Cichorium intybus</name>
    <name type="common">Chicory</name>
    <dbReference type="NCBI Taxonomy" id="13427"/>
    <lineage>
        <taxon>Eukaryota</taxon>
        <taxon>Viridiplantae</taxon>
        <taxon>Streptophyta</taxon>
        <taxon>Embryophyta</taxon>
        <taxon>Tracheophyta</taxon>
        <taxon>Spermatophyta</taxon>
        <taxon>Magnoliopsida</taxon>
        <taxon>eudicotyledons</taxon>
        <taxon>Gunneridae</taxon>
        <taxon>Pentapetalae</taxon>
        <taxon>asterids</taxon>
        <taxon>campanulids</taxon>
        <taxon>Asterales</taxon>
        <taxon>Asteraceae</taxon>
        <taxon>Cichorioideae</taxon>
        <taxon>Cichorieae</taxon>
        <taxon>Cichoriinae</taxon>
        <taxon>Cichorium</taxon>
    </lineage>
</organism>
<reference evidence="2" key="1">
    <citation type="journal article" date="2022" name="Mol. Ecol. Resour.">
        <title>The genomes of chicory, endive, great burdock and yacon provide insights into Asteraceae palaeo-polyploidization history and plant inulin production.</title>
        <authorList>
            <person name="Fan W."/>
            <person name="Wang S."/>
            <person name="Wang H."/>
            <person name="Wang A."/>
            <person name="Jiang F."/>
            <person name="Liu H."/>
            <person name="Zhao H."/>
            <person name="Xu D."/>
            <person name="Zhang Y."/>
        </authorList>
    </citation>
    <scope>NUCLEOTIDE SEQUENCE [LARGE SCALE GENOMIC DNA]</scope>
    <source>
        <strain evidence="2">cv. Punajuju</strain>
    </source>
</reference>
<dbReference type="Proteomes" id="UP001055811">
    <property type="component" value="Linkage Group LG09"/>
</dbReference>
<gene>
    <name evidence="1" type="ORF">L2E82_49098</name>
</gene>
<sequence>MEERKYIRNLLDWTTSDPCAQRETKSAHRTLPLHTPKPQISVINSSILFQSSSVHFDPIFLITIGFSHCWSICECEISFQRLMTESK</sequence>
<name>A0ACB8Z095_CICIN</name>
<evidence type="ECO:0000313" key="1">
    <source>
        <dbReference type="EMBL" id="KAI3690886.1"/>
    </source>
</evidence>